<evidence type="ECO:0000256" key="4">
    <source>
        <dbReference type="SAM" id="Coils"/>
    </source>
</evidence>
<dbReference type="AlphaFoldDB" id="A0A5N5QQW3"/>
<keyword evidence="8" id="KW-1185">Reference proteome</keyword>
<accession>A0A5N5QQW3</accession>
<dbReference type="InterPro" id="IPR038729">
    <property type="entry name" value="Rad50/SbcC_AAA"/>
</dbReference>
<name>A0A5N5QQW3_9AGAM</name>
<dbReference type="OrthoDB" id="10254973at2759"/>
<comment type="caution">
    <text evidence="7">The sequence shown here is derived from an EMBL/GenBank/DDBJ whole genome shotgun (WGS) entry which is preliminary data.</text>
</comment>
<dbReference type="PANTHER" id="PTHR45916:SF1">
    <property type="entry name" value="STRUCTURAL MAINTENANCE OF CHROMOSOMES PROTEIN 5"/>
    <property type="match status" value="1"/>
</dbReference>
<dbReference type="EMBL" id="SSOP01000024">
    <property type="protein sequence ID" value="KAB5594155.1"/>
    <property type="molecule type" value="Genomic_DNA"/>
</dbReference>
<dbReference type="Gene3D" id="3.40.50.300">
    <property type="entry name" value="P-loop containing nucleotide triphosphate hydrolases"/>
    <property type="match status" value="2"/>
</dbReference>
<dbReference type="GO" id="GO:0016887">
    <property type="term" value="F:ATP hydrolysis activity"/>
    <property type="evidence" value="ECO:0007669"/>
    <property type="project" value="InterPro"/>
</dbReference>
<dbReference type="Pfam" id="PF13476">
    <property type="entry name" value="AAA_23"/>
    <property type="match status" value="1"/>
</dbReference>
<dbReference type="GO" id="GO:0030915">
    <property type="term" value="C:Smc5-Smc6 complex"/>
    <property type="evidence" value="ECO:0007669"/>
    <property type="project" value="TreeGrafter"/>
</dbReference>
<dbReference type="PANTHER" id="PTHR45916">
    <property type="entry name" value="STRUCTURAL MAINTENANCE OF CHROMOSOMES PROTEIN 5"/>
    <property type="match status" value="1"/>
</dbReference>
<feature type="compositionally biased region" description="Basic residues" evidence="5">
    <location>
        <begin position="435"/>
        <end position="444"/>
    </location>
</feature>
<gene>
    <name evidence="7" type="ORF">CTheo_2371</name>
</gene>
<dbReference type="GO" id="GO:0003697">
    <property type="term" value="F:single-stranded DNA binding"/>
    <property type="evidence" value="ECO:0007669"/>
    <property type="project" value="TreeGrafter"/>
</dbReference>
<proteinExistence type="inferred from homology"/>
<organism evidence="7 8">
    <name type="scientific">Ceratobasidium theobromae</name>
    <dbReference type="NCBI Taxonomy" id="1582974"/>
    <lineage>
        <taxon>Eukaryota</taxon>
        <taxon>Fungi</taxon>
        <taxon>Dikarya</taxon>
        <taxon>Basidiomycota</taxon>
        <taxon>Agaricomycotina</taxon>
        <taxon>Agaricomycetes</taxon>
        <taxon>Cantharellales</taxon>
        <taxon>Ceratobasidiaceae</taxon>
        <taxon>Ceratobasidium</taxon>
    </lineage>
</organism>
<feature type="region of interest" description="Disordered" evidence="5">
    <location>
        <begin position="1"/>
        <end position="90"/>
    </location>
</feature>
<reference evidence="7 8" key="1">
    <citation type="journal article" date="2019" name="Fungal Biol. Biotechnol.">
        <title>Draft genome sequence of fastidious pathogen Ceratobasidium theobromae, which causes vascular-streak dieback in Theobroma cacao.</title>
        <authorList>
            <person name="Ali S.S."/>
            <person name="Asman A."/>
            <person name="Shao J."/>
            <person name="Firmansyah A.P."/>
            <person name="Susilo A.W."/>
            <person name="Rosmana A."/>
            <person name="McMahon P."/>
            <person name="Junaid M."/>
            <person name="Guest D."/>
            <person name="Kheng T.Y."/>
            <person name="Meinhardt L.W."/>
            <person name="Bailey B.A."/>
        </authorList>
    </citation>
    <scope>NUCLEOTIDE SEQUENCE [LARGE SCALE GENOMIC DNA]</scope>
    <source>
        <strain evidence="7 8">CT2</strain>
    </source>
</reference>
<feature type="coiled-coil region" evidence="4">
    <location>
        <begin position="749"/>
        <end position="828"/>
    </location>
</feature>
<feature type="region of interest" description="Disordered" evidence="5">
    <location>
        <begin position="418"/>
        <end position="444"/>
    </location>
</feature>
<feature type="compositionally biased region" description="Acidic residues" evidence="5">
    <location>
        <begin position="34"/>
        <end position="57"/>
    </location>
</feature>
<evidence type="ECO:0000256" key="5">
    <source>
        <dbReference type="SAM" id="MobiDB-lite"/>
    </source>
</evidence>
<dbReference type="SUPFAM" id="SSF52540">
    <property type="entry name" value="P-loop containing nucleoside triphosphate hydrolases"/>
    <property type="match status" value="1"/>
</dbReference>
<dbReference type="Proteomes" id="UP000383932">
    <property type="component" value="Unassembled WGS sequence"/>
</dbReference>
<sequence>MAPKRGRVASPEEDDGGDDIPPSQTPRRARVDMVDDDGEEVQSEQEEDDTAGSEDEGAPTRKRTRLSGEGEGADVEPKSEPVPQFKPRVTLPRDPADGFIPGAIVGLRLHNFLTYDDVDFRCGPYLNMLIGANGTGKSSIAGAIAIGLGGSPNILGRQSEIQGFVKNGKKDGFVEIELKGPAGQPNLVIRRQITSLNKGTKFFLNGESIGLREIRTKLEELNVQVTNLCSFLPQDKVSEFANMNPQMLLRETQRAAGDPNLTAWHESLIENSKELRAARELLENDKRELQHLESQNAALESTVAKYQRRRELERQVELLSLLLPFAQYAESKIRYDENKKRREAAKRMMEEASAKIEPIQRKKEYACHIIIEAPLTSSSSEFATHIRSADTARRKASEKPLVIVDKIKRKHDERVEAEKESEAVNSKREELKTQAKARKTRTQKLRGDVSRLEKVVEKEPDMGDTTELVEKRAELQREHRLKVEEYRQLQDQQRQIANEIAVRKEQVAEAQRGLQSLNDIACQRMHALRKADQDVADVVEWLNKNQTMFRQEIILPPWLSVFVKDTKYQAQIESLFNLTNLKTFVCQNDEDYRKMNKLVNDEGVIGRKVRMNIWYRPPSESQPPVARDAVCAISSEINIVCADWVHDDQLHTLGFSCYAIECVQAPEGMRNYLEKELALNRIPLAAREDANVAAMTAAITEQSGGTFLTGNIIHQVTRSAYGRRLAQNSTRKISPARLFSGNQIDTDRQKQLEQAIVAARAEMDAEEAKMGEVNLKDQPMRNVISELGDKINEVKDKLAKIQNAKKQHEMNKAKLETARKTLEKEENAPDIKEEEEKLKKKLLKFATKCAAIMHETVALFDKLQETQLEATRASLLHQQAIANSNAVDKLLSTYEQEVQRVKKDYERADEEFQRAKATSKRLLEATKAKIDEVSNELREEFQKNYQDQGNAPSVAQVEEDLATKQAELELNQPMNHDVIRQYEARATQISTLKEKVAVQERKTNKLTTKVERTKSKWKPALDDLVNQISRKFSAAFDRIRRAGEIQIRDAGDDYANWAIDILVKFRETEKLQILDAHRQSGGERSLSTIMYLLSLTEYARVPFSLVDEINQGMDASAERDVHNQLVEVTCNTDCGQYFLITPKLLTGLHYHEKMKVLCVNNGDWMLHPDPPVPNAGNLMKLVDNYVNRTVSVPG</sequence>
<evidence type="ECO:0000256" key="3">
    <source>
        <dbReference type="ARBA" id="ARBA00023054"/>
    </source>
</evidence>
<dbReference type="InterPro" id="IPR027417">
    <property type="entry name" value="P-loop_NTPase"/>
</dbReference>
<protein>
    <recommendedName>
        <fullName evidence="2">Structural maintenance of chromosomes protein 5</fullName>
    </recommendedName>
</protein>
<comment type="similarity">
    <text evidence="1">Belongs to the SMC family. SMC5 subfamily.</text>
</comment>
<feature type="coiled-coil region" evidence="4">
    <location>
        <begin position="891"/>
        <end position="943"/>
    </location>
</feature>
<feature type="coiled-coil region" evidence="4">
    <location>
        <begin position="265"/>
        <end position="309"/>
    </location>
</feature>
<evidence type="ECO:0000313" key="8">
    <source>
        <dbReference type="Proteomes" id="UP000383932"/>
    </source>
</evidence>
<evidence type="ECO:0000313" key="7">
    <source>
        <dbReference type="EMBL" id="KAB5594155.1"/>
    </source>
</evidence>
<feature type="domain" description="Rad50/SbcC-type AAA" evidence="6">
    <location>
        <begin position="107"/>
        <end position="307"/>
    </location>
</feature>
<feature type="compositionally biased region" description="Basic and acidic residues" evidence="5">
    <location>
        <begin position="418"/>
        <end position="433"/>
    </location>
</feature>
<evidence type="ECO:0000256" key="2">
    <source>
        <dbReference type="ARBA" id="ARBA00018687"/>
    </source>
</evidence>
<evidence type="ECO:0000256" key="1">
    <source>
        <dbReference type="ARBA" id="ARBA00010171"/>
    </source>
</evidence>
<keyword evidence="3 4" id="KW-0175">Coiled coil</keyword>
<dbReference type="GO" id="GO:0005634">
    <property type="term" value="C:nucleus"/>
    <property type="evidence" value="ECO:0007669"/>
    <property type="project" value="TreeGrafter"/>
</dbReference>
<evidence type="ECO:0000259" key="6">
    <source>
        <dbReference type="Pfam" id="PF13476"/>
    </source>
</evidence>
<dbReference type="GO" id="GO:0000724">
    <property type="term" value="P:double-strand break repair via homologous recombination"/>
    <property type="evidence" value="ECO:0007669"/>
    <property type="project" value="TreeGrafter"/>
</dbReference>